<dbReference type="EMBL" id="KV162981">
    <property type="protein sequence ID" value="KZT76029.1"/>
    <property type="molecule type" value="Genomic_DNA"/>
</dbReference>
<accession>A0A2Z6ZSU6</accession>
<evidence type="ECO:0000313" key="3">
    <source>
        <dbReference type="Proteomes" id="UP000250235"/>
    </source>
</evidence>
<organism evidence="2 3">
    <name type="scientific">Dorcoceras hygrometricum</name>
    <dbReference type="NCBI Taxonomy" id="472368"/>
    <lineage>
        <taxon>Eukaryota</taxon>
        <taxon>Viridiplantae</taxon>
        <taxon>Streptophyta</taxon>
        <taxon>Embryophyta</taxon>
        <taxon>Tracheophyta</taxon>
        <taxon>Spermatophyta</taxon>
        <taxon>Magnoliopsida</taxon>
        <taxon>eudicotyledons</taxon>
        <taxon>Gunneridae</taxon>
        <taxon>Pentapetalae</taxon>
        <taxon>asterids</taxon>
        <taxon>lamiids</taxon>
        <taxon>Lamiales</taxon>
        <taxon>Gesneriaceae</taxon>
        <taxon>Didymocarpoideae</taxon>
        <taxon>Trichosporeae</taxon>
        <taxon>Loxocarpinae</taxon>
        <taxon>Dorcoceras</taxon>
    </lineage>
</organism>
<dbReference type="Proteomes" id="UP000250235">
    <property type="component" value="Unassembled WGS sequence"/>
</dbReference>
<keyword evidence="3" id="KW-1185">Reference proteome</keyword>
<feature type="compositionally biased region" description="Basic and acidic residues" evidence="1">
    <location>
        <begin position="54"/>
        <end position="83"/>
    </location>
</feature>
<feature type="region of interest" description="Disordered" evidence="1">
    <location>
        <begin position="23"/>
        <end position="83"/>
    </location>
</feature>
<evidence type="ECO:0000256" key="1">
    <source>
        <dbReference type="SAM" id="MobiDB-lite"/>
    </source>
</evidence>
<gene>
    <name evidence="2" type="ORF">F511_46946</name>
</gene>
<protein>
    <submittedName>
        <fullName evidence="2">Uncharacterized protein</fullName>
    </submittedName>
</protein>
<name>A0A2Z6ZSU6_9LAMI</name>
<reference evidence="2 3" key="1">
    <citation type="journal article" date="2015" name="Proc. Natl. Acad. Sci. U.S.A.">
        <title>The resurrection genome of Boea hygrometrica: A blueprint for survival of dehydration.</title>
        <authorList>
            <person name="Xiao L."/>
            <person name="Yang G."/>
            <person name="Zhang L."/>
            <person name="Yang X."/>
            <person name="Zhao S."/>
            <person name="Ji Z."/>
            <person name="Zhou Q."/>
            <person name="Hu M."/>
            <person name="Wang Y."/>
            <person name="Chen M."/>
            <person name="Xu Y."/>
            <person name="Jin H."/>
            <person name="Xiao X."/>
            <person name="Hu G."/>
            <person name="Bao F."/>
            <person name="Hu Y."/>
            <person name="Wan P."/>
            <person name="Li L."/>
            <person name="Deng X."/>
            <person name="Kuang T."/>
            <person name="Xiang C."/>
            <person name="Zhu J.K."/>
            <person name="Oliver M.J."/>
            <person name="He Y."/>
        </authorList>
    </citation>
    <scope>NUCLEOTIDE SEQUENCE [LARGE SCALE GENOMIC DNA]</scope>
    <source>
        <strain evidence="3">cv. XS01</strain>
    </source>
</reference>
<sequence length="83" mass="9118">MSGKESNNSVDLVPDDEVEILPTPVIYLDSDDEVKVLPTPPKRRNEQPVGESSGIKKDPKEQPSPAKENENDVDTKDKGQSSE</sequence>
<dbReference type="AlphaFoldDB" id="A0A2Z6ZSU6"/>
<evidence type="ECO:0000313" key="2">
    <source>
        <dbReference type="EMBL" id="KZT76029.1"/>
    </source>
</evidence>
<proteinExistence type="predicted"/>